<keyword evidence="4" id="KW-0963">Cytoplasm</keyword>
<keyword evidence="2 4" id="KW-0547">Nucleotide-binding</keyword>
<proteinExistence type="inferred from homology"/>
<evidence type="ECO:0000256" key="3">
    <source>
        <dbReference type="ARBA" id="ARBA00022840"/>
    </source>
</evidence>
<dbReference type="InterPro" id="IPR039812">
    <property type="entry name" value="Vesicle-fus_ATPase"/>
</dbReference>
<comment type="subcellular location">
    <subcellularLocation>
        <location evidence="4">Cytoplasm</location>
    </subcellularLocation>
</comment>
<dbReference type="GO" id="GO:0035494">
    <property type="term" value="P:SNARE complex disassembly"/>
    <property type="evidence" value="ECO:0007669"/>
    <property type="project" value="InterPro"/>
</dbReference>
<keyword evidence="4" id="KW-0479">Metal-binding</keyword>
<keyword evidence="4" id="KW-0813">Transport</keyword>
<dbReference type="EMBL" id="OC046665">
    <property type="protein sequence ID" value="CAD7270011.1"/>
    <property type="molecule type" value="Genomic_DNA"/>
</dbReference>
<keyword evidence="4" id="KW-0931">ER-Golgi transport</keyword>
<protein>
    <recommendedName>
        <fullName evidence="4">Vesicle-fusing ATPase</fullName>
        <ecNumber evidence="4">3.6.4.6</ecNumber>
    </recommendedName>
</protein>
<name>A0A7R9BC63_TIMSH</name>
<dbReference type="PANTHER" id="PTHR23078">
    <property type="entry name" value="VESICULAR-FUSION PROTEIN NSF"/>
    <property type="match status" value="1"/>
</dbReference>
<keyword evidence="4" id="KW-0653">Protein transport</keyword>
<evidence type="ECO:0000256" key="1">
    <source>
        <dbReference type="ARBA" id="ARBA00006914"/>
    </source>
</evidence>
<sequence>MGRCLGDTMVQFQKAESSSINLVGKAKGKQVRQSIINPDWDFQQMGIGGLDKEFNAIFRRAFASRVFPPEVVEQLGES</sequence>
<keyword evidence="4" id="KW-0378">Hydrolase</keyword>
<keyword evidence="4" id="KW-0460">Magnesium</keyword>
<evidence type="ECO:0000256" key="4">
    <source>
        <dbReference type="RuleBase" id="RU367045"/>
    </source>
</evidence>
<comment type="cofactor">
    <cofactor evidence="4">
        <name>Mg(2+)</name>
        <dbReference type="ChEBI" id="CHEBI:18420"/>
    </cofactor>
    <text evidence="4">Binds 1 Mg(2+) ion per subunit.</text>
</comment>
<reference evidence="5" key="1">
    <citation type="submission" date="2020-11" db="EMBL/GenBank/DDBJ databases">
        <authorList>
            <person name="Tran Van P."/>
        </authorList>
    </citation>
    <scope>NUCLEOTIDE SEQUENCE</scope>
</reference>
<evidence type="ECO:0000256" key="2">
    <source>
        <dbReference type="ARBA" id="ARBA00022741"/>
    </source>
</evidence>
<dbReference type="GO" id="GO:0005524">
    <property type="term" value="F:ATP binding"/>
    <property type="evidence" value="ECO:0007669"/>
    <property type="project" value="UniProtKB-UniRule"/>
</dbReference>
<keyword evidence="3 4" id="KW-0067">ATP-binding</keyword>
<dbReference type="EC" id="3.6.4.6" evidence="4"/>
<accession>A0A7R9BC63</accession>
<dbReference type="GO" id="GO:0046872">
    <property type="term" value="F:metal ion binding"/>
    <property type="evidence" value="ECO:0007669"/>
    <property type="project" value="UniProtKB-UniRule"/>
</dbReference>
<dbReference type="GO" id="GO:0016887">
    <property type="term" value="F:ATP hydrolysis activity"/>
    <property type="evidence" value="ECO:0007669"/>
    <property type="project" value="InterPro"/>
</dbReference>
<comment type="similarity">
    <text evidence="1 4">Belongs to the AAA ATPase family.</text>
</comment>
<dbReference type="GO" id="GO:0006891">
    <property type="term" value="P:intra-Golgi vesicle-mediated transport"/>
    <property type="evidence" value="ECO:0007669"/>
    <property type="project" value="TreeGrafter"/>
</dbReference>
<dbReference type="PANTHER" id="PTHR23078:SF3">
    <property type="entry name" value="VESICLE-FUSING ATPASE"/>
    <property type="match status" value="1"/>
</dbReference>
<comment type="catalytic activity">
    <reaction evidence="4">
        <text>ATP + H2O = ADP + phosphate + H(+)</text>
        <dbReference type="Rhea" id="RHEA:13065"/>
        <dbReference type="ChEBI" id="CHEBI:15377"/>
        <dbReference type="ChEBI" id="CHEBI:15378"/>
        <dbReference type="ChEBI" id="CHEBI:30616"/>
        <dbReference type="ChEBI" id="CHEBI:43474"/>
        <dbReference type="ChEBI" id="CHEBI:456216"/>
        <dbReference type="EC" id="3.6.4.6"/>
    </reaction>
</comment>
<comment type="function">
    <text evidence="4">Required for vesicle-mediated transport. Catalyzes the fusion of transport vesicles within the Golgi cisternae. Is also required for transport from the endoplasmic reticulum to the Golgi stack. Seems to function as a fusion protein required for the delivery of cargo proteins to all compartments of the Golgi stack independent of vesicle origin.</text>
</comment>
<evidence type="ECO:0000313" key="5">
    <source>
        <dbReference type="EMBL" id="CAD7270011.1"/>
    </source>
</evidence>
<dbReference type="GO" id="GO:0043001">
    <property type="term" value="P:Golgi to plasma membrane protein transport"/>
    <property type="evidence" value="ECO:0007669"/>
    <property type="project" value="TreeGrafter"/>
</dbReference>
<dbReference type="GO" id="GO:0005795">
    <property type="term" value="C:Golgi stack"/>
    <property type="evidence" value="ECO:0007669"/>
    <property type="project" value="TreeGrafter"/>
</dbReference>
<dbReference type="AlphaFoldDB" id="A0A7R9BC63"/>
<organism evidence="5">
    <name type="scientific">Timema shepardi</name>
    <name type="common">Walking stick</name>
    <dbReference type="NCBI Taxonomy" id="629360"/>
    <lineage>
        <taxon>Eukaryota</taxon>
        <taxon>Metazoa</taxon>
        <taxon>Ecdysozoa</taxon>
        <taxon>Arthropoda</taxon>
        <taxon>Hexapoda</taxon>
        <taxon>Insecta</taxon>
        <taxon>Pterygota</taxon>
        <taxon>Neoptera</taxon>
        <taxon>Polyneoptera</taxon>
        <taxon>Phasmatodea</taxon>
        <taxon>Timematodea</taxon>
        <taxon>Timematoidea</taxon>
        <taxon>Timematidae</taxon>
        <taxon>Timema</taxon>
    </lineage>
</organism>
<gene>
    <name evidence="5" type="ORF">TSIB3V08_LOCUS14011</name>
</gene>